<dbReference type="PANTHER" id="PTHR34148">
    <property type="entry name" value="ADENOSYLCOBINAMIDE-GDP RIBAZOLETRANSFERASE"/>
    <property type="match status" value="1"/>
</dbReference>
<feature type="transmembrane region" description="Helical" evidence="19">
    <location>
        <begin position="231"/>
        <end position="251"/>
    </location>
</feature>
<keyword evidence="10 19" id="KW-0812">Transmembrane</keyword>
<feature type="transmembrane region" description="Helical" evidence="19">
    <location>
        <begin position="41"/>
        <end position="62"/>
    </location>
</feature>
<feature type="transmembrane region" description="Helical" evidence="19">
    <location>
        <begin position="68"/>
        <end position="87"/>
    </location>
</feature>
<keyword evidence="21" id="KW-1185">Reference proteome</keyword>
<dbReference type="HAMAP" id="MF_00719">
    <property type="entry name" value="CobS"/>
    <property type="match status" value="1"/>
</dbReference>
<evidence type="ECO:0000313" key="20">
    <source>
        <dbReference type="EMBL" id="SHD77610.1"/>
    </source>
</evidence>
<dbReference type="OrthoDB" id="9794626at2"/>
<evidence type="ECO:0000256" key="14">
    <source>
        <dbReference type="ARBA" id="ARBA00025228"/>
    </source>
</evidence>
<evidence type="ECO:0000256" key="8">
    <source>
        <dbReference type="ARBA" id="ARBA00022573"/>
    </source>
</evidence>
<dbReference type="Proteomes" id="UP000245423">
    <property type="component" value="Chromosome 1"/>
</dbReference>
<evidence type="ECO:0000256" key="9">
    <source>
        <dbReference type="ARBA" id="ARBA00022679"/>
    </source>
</evidence>
<evidence type="ECO:0000256" key="10">
    <source>
        <dbReference type="ARBA" id="ARBA00022692"/>
    </source>
</evidence>
<dbReference type="GO" id="GO:0008818">
    <property type="term" value="F:cobalamin 5'-phosphate synthase activity"/>
    <property type="evidence" value="ECO:0007669"/>
    <property type="project" value="UniProtKB-UniRule"/>
</dbReference>
<dbReference type="EC" id="2.7.8.26" evidence="5 19"/>
<comment type="function">
    <text evidence="14 19">Joins adenosylcobinamide-GDP and alpha-ribazole to generate adenosylcobalamin (Ado-cobalamin). Also synthesizes adenosylcobalamin 5'-phosphate from adenosylcobinamide-GDP and alpha-ribazole 5'-phosphate.</text>
</comment>
<gene>
    <name evidence="19 20" type="primary">cobS</name>
    <name evidence="20" type="ORF">CUESP1_2256</name>
</gene>
<evidence type="ECO:0000313" key="21">
    <source>
        <dbReference type="Proteomes" id="UP000245423"/>
    </source>
</evidence>
<organism evidence="20 21">
    <name type="scientific">[Clostridium] ultunense Esp</name>
    <dbReference type="NCBI Taxonomy" id="1288971"/>
    <lineage>
        <taxon>Bacteria</taxon>
        <taxon>Bacillati</taxon>
        <taxon>Bacillota</taxon>
        <taxon>Tissierellia</taxon>
        <taxon>Tissierellales</taxon>
        <taxon>Tepidimicrobiaceae</taxon>
        <taxon>Schnuerera</taxon>
    </lineage>
</organism>
<comment type="catalytic activity">
    <reaction evidence="17 19">
        <text>alpha-ribazole + adenosylcob(III)inamide-GDP = adenosylcob(III)alamin + GMP + H(+)</text>
        <dbReference type="Rhea" id="RHEA:16049"/>
        <dbReference type="ChEBI" id="CHEBI:10329"/>
        <dbReference type="ChEBI" id="CHEBI:15378"/>
        <dbReference type="ChEBI" id="CHEBI:18408"/>
        <dbReference type="ChEBI" id="CHEBI:58115"/>
        <dbReference type="ChEBI" id="CHEBI:60487"/>
        <dbReference type="EC" id="2.7.8.26"/>
    </reaction>
</comment>
<evidence type="ECO:0000256" key="19">
    <source>
        <dbReference type="HAMAP-Rule" id="MF_00719"/>
    </source>
</evidence>
<evidence type="ECO:0000256" key="16">
    <source>
        <dbReference type="ARBA" id="ARBA00032853"/>
    </source>
</evidence>
<keyword evidence="8 19" id="KW-0169">Cobalamin biosynthesis</keyword>
<feature type="transmembrane region" description="Helical" evidence="19">
    <location>
        <begin position="183"/>
        <end position="211"/>
    </location>
</feature>
<keyword evidence="9 19" id="KW-0808">Transferase</keyword>
<comment type="subcellular location">
    <subcellularLocation>
        <location evidence="2 19">Cell membrane</location>
        <topology evidence="2 19">Multi-pass membrane protein</topology>
    </subcellularLocation>
</comment>
<protein>
    <recommendedName>
        <fullName evidence="6 19">Adenosylcobinamide-GDP ribazoletransferase</fullName>
        <ecNumber evidence="5 19">2.7.8.26</ecNumber>
    </recommendedName>
    <alternativeName>
        <fullName evidence="16 19">Cobalamin synthase</fullName>
    </alternativeName>
    <alternativeName>
        <fullName evidence="15 19">Cobalamin-5'-phosphate synthase</fullName>
    </alternativeName>
</protein>
<evidence type="ECO:0000256" key="6">
    <source>
        <dbReference type="ARBA" id="ARBA00015850"/>
    </source>
</evidence>
<dbReference type="GO" id="GO:0009236">
    <property type="term" value="P:cobalamin biosynthetic process"/>
    <property type="evidence" value="ECO:0007669"/>
    <property type="project" value="UniProtKB-UniRule"/>
</dbReference>
<evidence type="ECO:0000256" key="13">
    <source>
        <dbReference type="ARBA" id="ARBA00023136"/>
    </source>
</evidence>
<accession>M1ZHK5</accession>
<comment type="pathway">
    <text evidence="3 19">Cofactor biosynthesis; adenosylcobalamin biosynthesis; adenosylcobalamin from cob(II)yrinate a,c-diamide: step 7/7.</text>
</comment>
<evidence type="ECO:0000256" key="11">
    <source>
        <dbReference type="ARBA" id="ARBA00022842"/>
    </source>
</evidence>
<feature type="transmembrane region" description="Helical" evidence="19">
    <location>
        <begin position="115"/>
        <end position="134"/>
    </location>
</feature>
<evidence type="ECO:0000256" key="17">
    <source>
        <dbReference type="ARBA" id="ARBA00048623"/>
    </source>
</evidence>
<name>M1ZHK5_9FIRM</name>
<dbReference type="NCBIfam" id="TIGR00317">
    <property type="entry name" value="cobS"/>
    <property type="match status" value="1"/>
</dbReference>
<dbReference type="Pfam" id="PF02654">
    <property type="entry name" value="CobS"/>
    <property type="match status" value="1"/>
</dbReference>
<sequence>MLWNTGENKMIDGLIVSIQFLTRLPIKKSIDFNDENLSKSIFFFPLVGMIIGGIGGLFYYIFGYFNENIGSFFALLSMIVVTGALHLDGLSDTCDGFLSYRDKNKVLEIMKDSRIGAFGVISIVLDILLKYILISNLEGNIPLILGLAYGNSRLVIAYIMSTKRIAKEDGIGYMFHRSNPKKYTLFGVIGYLIIVLVINPIYLIPLFFSFFVGEVITKITYKKIGGFTGDVYGATIELGEIISLIIFLGVLKWI</sequence>
<evidence type="ECO:0000256" key="15">
    <source>
        <dbReference type="ARBA" id="ARBA00032605"/>
    </source>
</evidence>
<comment type="catalytic activity">
    <reaction evidence="18 19">
        <text>alpha-ribazole 5'-phosphate + adenosylcob(III)inamide-GDP = adenosylcob(III)alamin 5'-phosphate + GMP + H(+)</text>
        <dbReference type="Rhea" id="RHEA:23560"/>
        <dbReference type="ChEBI" id="CHEBI:15378"/>
        <dbReference type="ChEBI" id="CHEBI:57918"/>
        <dbReference type="ChEBI" id="CHEBI:58115"/>
        <dbReference type="ChEBI" id="CHEBI:60487"/>
        <dbReference type="ChEBI" id="CHEBI:60493"/>
        <dbReference type="EC" id="2.7.8.26"/>
    </reaction>
</comment>
<dbReference type="HOGENOM" id="CLU_057426_1_2_9"/>
<evidence type="ECO:0000256" key="12">
    <source>
        <dbReference type="ARBA" id="ARBA00022989"/>
    </source>
</evidence>
<keyword evidence="13 19" id="KW-0472">Membrane</keyword>
<dbReference type="InterPro" id="IPR003805">
    <property type="entry name" value="CobS"/>
</dbReference>
<dbReference type="PANTHER" id="PTHR34148:SF1">
    <property type="entry name" value="ADENOSYLCOBINAMIDE-GDP RIBAZOLETRANSFERASE"/>
    <property type="match status" value="1"/>
</dbReference>
<evidence type="ECO:0000256" key="3">
    <source>
        <dbReference type="ARBA" id="ARBA00004663"/>
    </source>
</evidence>
<evidence type="ECO:0000256" key="2">
    <source>
        <dbReference type="ARBA" id="ARBA00004651"/>
    </source>
</evidence>
<dbReference type="RefSeq" id="WP_005583028.1">
    <property type="nucleotide sequence ID" value="NZ_LT669839.1"/>
</dbReference>
<evidence type="ECO:0000256" key="18">
    <source>
        <dbReference type="ARBA" id="ARBA00049504"/>
    </source>
</evidence>
<keyword evidence="12 19" id="KW-1133">Transmembrane helix</keyword>
<reference evidence="20 21" key="1">
    <citation type="submission" date="2016-11" db="EMBL/GenBank/DDBJ databases">
        <authorList>
            <person name="Manzoor S."/>
        </authorList>
    </citation>
    <scope>NUCLEOTIDE SEQUENCE [LARGE SCALE GENOMIC DNA]</scope>
    <source>
        <strain evidence="20">Clostridium ultunense strain Esp</strain>
    </source>
</reference>
<evidence type="ECO:0000256" key="1">
    <source>
        <dbReference type="ARBA" id="ARBA00001946"/>
    </source>
</evidence>
<dbReference type="GO" id="GO:0051073">
    <property type="term" value="F:adenosylcobinamide-GDP ribazoletransferase activity"/>
    <property type="evidence" value="ECO:0007669"/>
    <property type="project" value="UniProtKB-UniRule"/>
</dbReference>
<dbReference type="UniPathway" id="UPA00148">
    <property type="reaction ID" value="UER00238"/>
</dbReference>
<evidence type="ECO:0000256" key="7">
    <source>
        <dbReference type="ARBA" id="ARBA00022475"/>
    </source>
</evidence>
<comment type="similarity">
    <text evidence="4 19">Belongs to the CobS family.</text>
</comment>
<keyword evidence="11 19" id="KW-0460">Magnesium</keyword>
<dbReference type="AlphaFoldDB" id="M1ZHK5"/>
<comment type="cofactor">
    <cofactor evidence="1 19">
        <name>Mg(2+)</name>
        <dbReference type="ChEBI" id="CHEBI:18420"/>
    </cofactor>
</comment>
<dbReference type="GO" id="GO:0005886">
    <property type="term" value="C:plasma membrane"/>
    <property type="evidence" value="ECO:0007669"/>
    <property type="project" value="UniProtKB-SubCell"/>
</dbReference>
<keyword evidence="7 19" id="KW-1003">Cell membrane</keyword>
<evidence type="ECO:0000256" key="5">
    <source>
        <dbReference type="ARBA" id="ARBA00013200"/>
    </source>
</evidence>
<proteinExistence type="inferred from homology"/>
<dbReference type="EMBL" id="LT669839">
    <property type="protein sequence ID" value="SHD77610.1"/>
    <property type="molecule type" value="Genomic_DNA"/>
</dbReference>
<evidence type="ECO:0000256" key="4">
    <source>
        <dbReference type="ARBA" id="ARBA00010561"/>
    </source>
</evidence>